<gene>
    <name evidence="1" type="ORF">O1G21_10795</name>
</gene>
<proteinExistence type="predicted"/>
<sequence length="66" mass="7118">MSDPSPGAHEQAAEIRKARFGALPERVPFEDMVEEKAVLPAYQAVDAYDPDALAVRFSCLAADLGL</sequence>
<protein>
    <submittedName>
        <fullName evidence="1">Uncharacterized protein</fullName>
    </submittedName>
</protein>
<evidence type="ECO:0000313" key="1">
    <source>
        <dbReference type="EMBL" id="WBP86281.1"/>
    </source>
</evidence>
<dbReference type="RefSeq" id="WP_270142828.1">
    <property type="nucleotide sequence ID" value="NZ_CP115450.1"/>
</dbReference>
<dbReference type="EMBL" id="CP115450">
    <property type="protein sequence ID" value="WBP86281.1"/>
    <property type="molecule type" value="Genomic_DNA"/>
</dbReference>
<evidence type="ECO:0000313" key="2">
    <source>
        <dbReference type="Proteomes" id="UP001212821"/>
    </source>
</evidence>
<organism evidence="1 2">
    <name type="scientific">Kitasatospora cathayae</name>
    <dbReference type="NCBI Taxonomy" id="3004092"/>
    <lineage>
        <taxon>Bacteria</taxon>
        <taxon>Bacillati</taxon>
        <taxon>Actinomycetota</taxon>
        <taxon>Actinomycetes</taxon>
        <taxon>Kitasatosporales</taxon>
        <taxon>Streptomycetaceae</taxon>
        <taxon>Kitasatospora</taxon>
    </lineage>
</organism>
<reference evidence="2" key="1">
    <citation type="submission" date="2022-12" db="EMBL/GenBank/DDBJ databases">
        <authorList>
            <person name="Mo P."/>
        </authorList>
    </citation>
    <scope>NUCLEOTIDE SEQUENCE [LARGE SCALE GENOMIC DNA]</scope>
    <source>
        <strain evidence="2">HUAS 3-15</strain>
    </source>
</reference>
<accession>A0ABY7Q0U2</accession>
<keyword evidence="2" id="KW-1185">Reference proteome</keyword>
<name>A0ABY7Q0U2_9ACTN</name>
<dbReference type="Proteomes" id="UP001212821">
    <property type="component" value="Chromosome"/>
</dbReference>